<organism evidence="1 2">
    <name type="scientific">Bemisia tabaci</name>
    <name type="common">Sweetpotato whitefly</name>
    <name type="synonym">Aleurodes tabaci</name>
    <dbReference type="NCBI Taxonomy" id="7038"/>
    <lineage>
        <taxon>Eukaryota</taxon>
        <taxon>Metazoa</taxon>
        <taxon>Ecdysozoa</taxon>
        <taxon>Arthropoda</taxon>
        <taxon>Hexapoda</taxon>
        <taxon>Insecta</taxon>
        <taxon>Pterygota</taxon>
        <taxon>Neoptera</taxon>
        <taxon>Paraneoptera</taxon>
        <taxon>Hemiptera</taxon>
        <taxon>Sternorrhyncha</taxon>
        <taxon>Aleyrodoidea</taxon>
        <taxon>Aleyrodidae</taxon>
        <taxon>Aleyrodinae</taxon>
        <taxon>Bemisia</taxon>
    </lineage>
</organism>
<dbReference type="CDD" id="cd00866">
    <property type="entry name" value="PEBP_euk"/>
    <property type="match status" value="1"/>
</dbReference>
<dbReference type="InterPro" id="IPR036610">
    <property type="entry name" value="PEBP-like_sf"/>
</dbReference>
<evidence type="ECO:0008006" key="3">
    <source>
        <dbReference type="Google" id="ProtNLM"/>
    </source>
</evidence>
<dbReference type="InterPro" id="IPR008914">
    <property type="entry name" value="PEBP"/>
</dbReference>
<dbReference type="Gene3D" id="3.90.280.10">
    <property type="entry name" value="PEBP-like"/>
    <property type="match status" value="1"/>
</dbReference>
<dbReference type="InterPro" id="IPR035810">
    <property type="entry name" value="PEBP_euk"/>
</dbReference>
<gene>
    <name evidence="1" type="ORF">BEMITA_LOCUS6521</name>
</gene>
<keyword evidence="2" id="KW-1185">Reference proteome</keyword>
<dbReference type="Proteomes" id="UP001152759">
    <property type="component" value="Chromosome 3"/>
</dbReference>
<evidence type="ECO:0000313" key="1">
    <source>
        <dbReference type="EMBL" id="CAH0387517.1"/>
    </source>
</evidence>
<dbReference type="PANTHER" id="PTHR11362">
    <property type="entry name" value="PHOSPHATIDYLETHANOLAMINE-BINDING PROTEIN"/>
    <property type="match status" value="1"/>
</dbReference>
<dbReference type="EMBL" id="OU963864">
    <property type="protein sequence ID" value="CAH0387517.1"/>
    <property type="molecule type" value="Genomic_DNA"/>
</dbReference>
<dbReference type="PANTHER" id="PTHR11362:SF82">
    <property type="entry name" value="PHOSPHATIDYLETHANOLAMINE-BINDING PROTEIN 4"/>
    <property type="match status" value="1"/>
</dbReference>
<dbReference type="Pfam" id="PF01161">
    <property type="entry name" value="PBP"/>
    <property type="match status" value="1"/>
</dbReference>
<reference evidence="1" key="1">
    <citation type="submission" date="2021-12" db="EMBL/GenBank/DDBJ databases">
        <authorList>
            <person name="King R."/>
        </authorList>
    </citation>
    <scope>NUCLEOTIDE SEQUENCE</scope>
</reference>
<protein>
    <recommendedName>
        <fullName evidence="3">Phosphatidylethanolamine-binding protein</fullName>
    </recommendedName>
</protein>
<accession>A0A9P0AAB4</accession>
<proteinExistence type="predicted"/>
<dbReference type="AlphaFoldDB" id="A0A9P0AAB4"/>
<sequence>MACRKGRYYTIIFTDPDVPKRSLPIDKEWQHWLVGNIPECDYLKGEVLSPYIGGLPYHLKYPHRYVFLVYLQPDPTPIKFDEPRLREKPVETERYHFNTGEFTEKYNLGIPIAGNFFVAGFDPDPTPTLPPILRGFLTTGGEQMQDNTTTPKTS</sequence>
<name>A0A9P0AAB4_BEMTA</name>
<evidence type="ECO:0000313" key="2">
    <source>
        <dbReference type="Proteomes" id="UP001152759"/>
    </source>
</evidence>
<dbReference type="SUPFAM" id="SSF49777">
    <property type="entry name" value="PEBP-like"/>
    <property type="match status" value="1"/>
</dbReference>